<accession>A0A0E9W891</accession>
<proteinExistence type="predicted"/>
<reference evidence="1" key="2">
    <citation type="journal article" date="2015" name="Fish Shellfish Immunol.">
        <title>Early steps in the European eel (Anguilla anguilla)-Vibrio vulnificus interaction in the gills: Role of the RtxA13 toxin.</title>
        <authorList>
            <person name="Callol A."/>
            <person name="Pajuelo D."/>
            <person name="Ebbesson L."/>
            <person name="Teles M."/>
            <person name="MacKenzie S."/>
            <person name="Amaro C."/>
        </authorList>
    </citation>
    <scope>NUCLEOTIDE SEQUENCE</scope>
</reference>
<dbReference type="AlphaFoldDB" id="A0A0E9W891"/>
<dbReference type="EMBL" id="GBXM01022056">
    <property type="protein sequence ID" value="JAH86521.1"/>
    <property type="molecule type" value="Transcribed_RNA"/>
</dbReference>
<name>A0A0E9W891_ANGAN</name>
<evidence type="ECO:0000313" key="1">
    <source>
        <dbReference type="EMBL" id="JAH86521.1"/>
    </source>
</evidence>
<sequence>MEKPELFSFCSMLHPSGQMLYCAEGDHFRIFHFEVSYTHFFIFIYLRKCTGAVQRPKYFISD</sequence>
<reference evidence="1" key="1">
    <citation type="submission" date="2014-11" db="EMBL/GenBank/DDBJ databases">
        <authorList>
            <person name="Amaro Gonzalez C."/>
        </authorList>
    </citation>
    <scope>NUCLEOTIDE SEQUENCE</scope>
</reference>
<organism evidence="1">
    <name type="scientific">Anguilla anguilla</name>
    <name type="common">European freshwater eel</name>
    <name type="synonym">Muraena anguilla</name>
    <dbReference type="NCBI Taxonomy" id="7936"/>
    <lineage>
        <taxon>Eukaryota</taxon>
        <taxon>Metazoa</taxon>
        <taxon>Chordata</taxon>
        <taxon>Craniata</taxon>
        <taxon>Vertebrata</taxon>
        <taxon>Euteleostomi</taxon>
        <taxon>Actinopterygii</taxon>
        <taxon>Neopterygii</taxon>
        <taxon>Teleostei</taxon>
        <taxon>Anguilliformes</taxon>
        <taxon>Anguillidae</taxon>
        <taxon>Anguilla</taxon>
    </lineage>
</organism>
<protein>
    <submittedName>
        <fullName evidence="1">Uncharacterized protein</fullName>
    </submittedName>
</protein>